<reference evidence="3" key="1">
    <citation type="submission" date="2016-11" db="EMBL/GenBank/DDBJ databases">
        <authorList>
            <person name="Varghese N."/>
            <person name="Submissions S."/>
        </authorList>
    </citation>
    <scope>NUCLEOTIDE SEQUENCE [LARGE SCALE GENOMIC DNA]</scope>
    <source>
        <strain evidence="3">DSM 8595</strain>
    </source>
</reference>
<evidence type="ECO:0000313" key="3">
    <source>
        <dbReference type="Proteomes" id="UP000184699"/>
    </source>
</evidence>
<dbReference type="EMBL" id="FSRJ01000001">
    <property type="protein sequence ID" value="SIN72713.1"/>
    <property type="molecule type" value="Genomic_DNA"/>
</dbReference>
<evidence type="ECO:0000259" key="1">
    <source>
        <dbReference type="Pfam" id="PF24254"/>
    </source>
</evidence>
<sequence length="80" mass="8895">MFGVVVVTGEPSSRILTHADRCDVRGCGARAFARGLFSELREEQKTAAVDMCGHHFLTAPASFREQAYHVIDETDRILED</sequence>
<dbReference type="InterPro" id="IPR055878">
    <property type="entry name" value="DUF7455"/>
</dbReference>
<dbReference type="Pfam" id="PF24254">
    <property type="entry name" value="DUF7455"/>
    <property type="match status" value="1"/>
</dbReference>
<feature type="domain" description="DUF7455" evidence="1">
    <location>
        <begin position="16"/>
        <end position="77"/>
    </location>
</feature>
<protein>
    <recommendedName>
        <fullName evidence="1">DUF7455 domain-containing protein</fullName>
    </recommendedName>
</protein>
<dbReference type="AlphaFoldDB" id="A0A1N6DPY2"/>
<organism evidence="2 3">
    <name type="scientific">Agromyces cerinus subsp. cerinus</name>
    <dbReference type="NCBI Taxonomy" id="232089"/>
    <lineage>
        <taxon>Bacteria</taxon>
        <taxon>Bacillati</taxon>
        <taxon>Actinomycetota</taxon>
        <taxon>Actinomycetes</taxon>
        <taxon>Micrococcales</taxon>
        <taxon>Microbacteriaceae</taxon>
        <taxon>Agromyces</taxon>
    </lineage>
</organism>
<dbReference type="Proteomes" id="UP000184699">
    <property type="component" value="Unassembled WGS sequence"/>
</dbReference>
<name>A0A1N6DPY2_9MICO</name>
<gene>
    <name evidence="2" type="ORF">SAMN05443544_0564</name>
</gene>
<proteinExistence type="predicted"/>
<accession>A0A1N6DPY2</accession>
<keyword evidence="3" id="KW-1185">Reference proteome</keyword>
<evidence type="ECO:0000313" key="2">
    <source>
        <dbReference type="EMBL" id="SIN72713.1"/>
    </source>
</evidence>
<dbReference type="STRING" id="232089.SAMN05443544_0564"/>